<dbReference type="OrthoDB" id="2740572at2759"/>
<keyword evidence="3" id="KW-1185">Reference proteome</keyword>
<gene>
    <name evidence="2" type="ORF">EWM64_g2805</name>
</gene>
<evidence type="ECO:0008006" key="4">
    <source>
        <dbReference type="Google" id="ProtNLM"/>
    </source>
</evidence>
<reference evidence="2 3" key="1">
    <citation type="submission" date="2019-02" db="EMBL/GenBank/DDBJ databases">
        <title>Genome sequencing of the rare red list fungi Hericium alpestre (H. flagellum).</title>
        <authorList>
            <person name="Buettner E."/>
            <person name="Kellner H."/>
        </authorList>
    </citation>
    <scope>NUCLEOTIDE SEQUENCE [LARGE SCALE GENOMIC DNA]</scope>
    <source>
        <strain evidence="2 3">DSM 108284</strain>
    </source>
</reference>
<sequence>MNGRTCRQVDVKLTEPESSTGPQYRGEVVDGHAYARQRVTGGVTKEWHLLAQLPSHIGHSFLPNSRLRKVSHIKGGPFLAAFGDSSPLAARLARTILNHAPIGEFRSRFFPHENITCNWCPARQTRRHILNSCTHYNRPRERFLEFLINSSEPGAHLASFLTDNMTAFSFTDAPAPRI</sequence>
<dbReference type="STRING" id="135208.A0A4Z0A3A5"/>
<name>A0A4Z0A3A5_9AGAM</name>
<evidence type="ECO:0000313" key="2">
    <source>
        <dbReference type="EMBL" id="TFY81215.1"/>
    </source>
</evidence>
<comment type="caution">
    <text evidence="2">The sequence shown here is derived from an EMBL/GenBank/DDBJ whole genome shotgun (WGS) entry which is preliminary data.</text>
</comment>
<proteinExistence type="predicted"/>
<evidence type="ECO:0000313" key="3">
    <source>
        <dbReference type="Proteomes" id="UP000298061"/>
    </source>
</evidence>
<accession>A0A4Z0A3A5</accession>
<organism evidence="2 3">
    <name type="scientific">Hericium alpestre</name>
    <dbReference type="NCBI Taxonomy" id="135208"/>
    <lineage>
        <taxon>Eukaryota</taxon>
        <taxon>Fungi</taxon>
        <taxon>Dikarya</taxon>
        <taxon>Basidiomycota</taxon>
        <taxon>Agaricomycotina</taxon>
        <taxon>Agaricomycetes</taxon>
        <taxon>Russulales</taxon>
        <taxon>Hericiaceae</taxon>
        <taxon>Hericium</taxon>
    </lineage>
</organism>
<dbReference type="Proteomes" id="UP000298061">
    <property type="component" value="Unassembled WGS sequence"/>
</dbReference>
<protein>
    <recommendedName>
        <fullName evidence="4">Reverse transcriptase zinc-binding domain-containing protein</fullName>
    </recommendedName>
</protein>
<dbReference type="EMBL" id="SFCI01000237">
    <property type="protein sequence ID" value="TFY81215.1"/>
    <property type="molecule type" value="Genomic_DNA"/>
</dbReference>
<dbReference type="AlphaFoldDB" id="A0A4Z0A3A5"/>
<evidence type="ECO:0000256" key="1">
    <source>
        <dbReference type="SAM" id="MobiDB-lite"/>
    </source>
</evidence>
<feature type="region of interest" description="Disordered" evidence="1">
    <location>
        <begin position="1"/>
        <end position="23"/>
    </location>
</feature>